<dbReference type="eggNOG" id="COG3209">
    <property type="taxonomic scope" value="Bacteria"/>
</dbReference>
<sequence length="588" mass="63465">MKQIYILLIALLMGLSANAEKSGTCGPNLKWHLTDDGVLTISGKGEMYDFSNTAPWGYSNIERIIIGDGVTTIGKYAFKDRRSLISVTIRNSVTTIGEYAFDGCSSLTYVTIPNSVTTIGAYAFRGCISLNSVTIGNSVATIGELAFEGCSSLTYVTIPNSVTKIGYLAFRGCSHLTSVTIGNSVTTIENSVFYNCRSLNSVTIGNSVTTIGGLAFEGCSSLTSVTIPNSVTTIENSAFRDCSSLTSITIGNSVTKIGDNAFYNKNNTKVIWLTNTPPAGYRNVIGGIHYVANDLYTNLDNKRVYPYLSSIFEVNGIKYVPVSPSERTCDAIDCAYTGEPYEVKINKKVNYKGVDMTVREINPCTAYNCTKIKKAYIDIDGSIGYKAFSGCVNLSTVDITKVNDIGDDAFSRCSNLTSVDIKKTNDIGNWTFSDCTNLTSVDINPTKNIGNNAFSGCTNLQKVYLGNSVKAIGEDAFNYCTSVTQISTEAVVPPTCESGVLTDINKSKCKLIVPKNSLDAYKQADQWKDFSLIEGSTTGITNIVYNKAGLADVYTIDGTKRLSKASTDEINALPKGVYIVNGKKIIIR</sequence>
<keyword evidence="3" id="KW-1185">Reference proteome</keyword>
<feature type="chain" id="PRO_5002999433" evidence="1">
    <location>
        <begin position="20"/>
        <end position="588"/>
    </location>
</feature>
<protein>
    <submittedName>
        <fullName evidence="2">Uncharacterized protein</fullName>
    </submittedName>
</protein>
<reference evidence="2 3" key="1">
    <citation type="submission" date="2009-09" db="EMBL/GenBank/DDBJ databases">
        <authorList>
            <person name="Weinstock G."/>
            <person name="Sodergren E."/>
            <person name="Clifton S."/>
            <person name="Fulton L."/>
            <person name="Fulton B."/>
            <person name="Courtney L."/>
            <person name="Fronick C."/>
            <person name="Harrison M."/>
            <person name="Strong C."/>
            <person name="Farmer C."/>
            <person name="Delahaunty K."/>
            <person name="Markovic C."/>
            <person name="Hall O."/>
            <person name="Minx P."/>
            <person name="Tomlinson C."/>
            <person name="Mitreva M."/>
            <person name="Nelson J."/>
            <person name="Hou S."/>
            <person name="Wollam A."/>
            <person name="Pepin K.H."/>
            <person name="Johnson M."/>
            <person name="Bhonagiri V."/>
            <person name="Nash W.E."/>
            <person name="Warren W."/>
            <person name="Chinwalla A."/>
            <person name="Mardis E.R."/>
            <person name="Wilson R.K."/>
        </authorList>
    </citation>
    <scope>NUCLEOTIDE SEQUENCE [LARGE SCALE GENOMIC DNA]</scope>
    <source>
        <strain evidence="2 3">F0319</strain>
    </source>
</reference>
<dbReference type="EMBL" id="ACVA01000067">
    <property type="protein sequence ID" value="EEX17422.1"/>
    <property type="molecule type" value="Genomic_DNA"/>
</dbReference>
<gene>
    <name evidence="2" type="ORF">HMPREF0973_02715</name>
</gene>
<dbReference type="Pfam" id="PF13306">
    <property type="entry name" value="LRR_5"/>
    <property type="match status" value="2"/>
</dbReference>
<dbReference type="AlphaFoldDB" id="C9MSU6"/>
<dbReference type="HOGENOM" id="CLU_028334_3_0_10"/>
<feature type="signal peptide" evidence="1">
    <location>
        <begin position="1"/>
        <end position="19"/>
    </location>
</feature>
<dbReference type="RefSeq" id="WP_004384399.1">
    <property type="nucleotide sequence ID" value="NZ_GG698717.1"/>
</dbReference>
<evidence type="ECO:0000313" key="2">
    <source>
        <dbReference type="EMBL" id="EEX17422.1"/>
    </source>
</evidence>
<dbReference type="Proteomes" id="UP000003327">
    <property type="component" value="Unassembled WGS sequence"/>
</dbReference>
<dbReference type="InterPro" id="IPR053139">
    <property type="entry name" value="Surface_bspA-like"/>
</dbReference>
<comment type="caution">
    <text evidence="2">The sequence shown here is derived from an EMBL/GenBank/DDBJ whole genome shotgun (WGS) entry which is preliminary data.</text>
</comment>
<dbReference type="PANTHER" id="PTHR45661:SF3">
    <property type="entry name" value="IG-LIKE DOMAIN-CONTAINING PROTEIN"/>
    <property type="match status" value="1"/>
</dbReference>
<dbReference type="STRING" id="649761.HMPREF0973_02715"/>
<dbReference type="SUPFAM" id="SSF52058">
    <property type="entry name" value="L domain-like"/>
    <property type="match status" value="2"/>
</dbReference>
<dbReference type="InterPro" id="IPR032675">
    <property type="entry name" value="LRR_dom_sf"/>
</dbReference>
<accession>C9MSU6</accession>
<proteinExistence type="predicted"/>
<dbReference type="Gene3D" id="3.80.10.10">
    <property type="entry name" value="Ribonuclease Inhibitor"/>
    <property type="match status" value="3"/>
</dbReference>
<evidence type="ECO:0000313" key="3">
    <source>
        <dbReference type="Proteomes" id="UP000003327"/>
    </source>
</evidence>
<dbReference type="PANTHER" id="PTHR45661">
    <property type="entry name" value="SURFACE ANTIGEN"/>
    <property type="match status" value="1"/>
</dbReference>
<evidence type="ECO:0000256" key="1">
    <source>
        <dbReference type="SAM" id="SignalP"/>
    </source>
</evidence>
<dbReference type="OrthoDB" id="1062721at2"/>
<organism evidence="2 3">
    <name type="scientific">Prevotella veroralis F0319</name>
    <dbReference type="NCBI Taxonomy" id="649761"/>
    <lineage>
        <taxon>Bacteria</taxon>
        <taxon>Pseudomonadati</taxon>
        <taxon>Bacteroidota</taxon>
        <taxon>Bacteroidia</taxon>
        <taxon>Bacteroidales</taxon>
        <taxon>Prevotellaceae</taxon>
        <taxon>Prevotella</taxon>
    </lineage>
</organism>
<name>C9MSU6_9BACT</name>
<keyword evidence="1" id="KW-0732">Signal</keyword>
<dbReference type="InterPro" id="IPR026906">
    <property type="entry name" value="LRR_5"/>
</dbReference>